<feature type="domain" description="SnoaL-like" evidence="2">
    <location>
        <begin position="8"/>
        <end position="130"/>
    </location>
</feature>
<evidence type="ECO:0000256" key="1">
    <source>
        <dbReference type="SAM" id="MobiDB-lite"/>
    </source>
</evidence>
<dbReference type="EMBL" id="BAAAKV010000126">
    <property type="protein sequence ID" value="GAA1201700.1"/>
    <property type="molecule type" value="Genomic_DNA"/>
</dbReference>
<evidence type="ECO:0000259" key="2">
    <source>
        <dbReference type="Pfam" id="PF13474"/>
    </source>
</evidence>
<gene>
    <name evidence="3" type="ORF">GCM10009654_67510</name>
</gene>
<evidence type="ECO:0000313" key="3">
    <source>
        <dbReference type="EMBL" id="GAA1201700.1"/>
    </source>
</evidence>
<dbReference type="Proteomes" id="UP001501371">
    <property type="component" value="Unassembled WGS sequence"/>
</dbReference>
<dbReference type="NCBIfam" id="TIGR02246">
    <property type="entry name" value="SgcJ/EcaC family oxidoreductase"/>
    <property type="match status" value="1"/>
</dbReference>
<comment type="caution">
    <text evidence="3">The sequence shown here is derived from an EMBL/GenBank/DDBJ whole genome shotgun (WGS) entry which is preliminary data.</text>
</comment>
<dbReference type="InterPro" id="IPR037401">
    <property type="entry name" value="SnoaL-like"/>
</dbReference>
<keyword evidence="4" id="KW-1185">Reference proteome</keyword>
<feature type="region of interest" description="Disordered" evidence="1">
    <location>
        <begin position="125"/>
        <end position="148"/>
    </location>
</feature>
<name>A0ABN1VC71_9ACTN</name>
<dbReference type="Gene3D" id="3.10.450.50">
    <property type="match status" value="1"/>
</dbReference>
<protein>
    <recommendedName>
        <fullName evidence="2">SnoaL-like domain-containing protein</fullName>
    </recommendedName>
</protein>
<reference evidence="3 4" key="1">
    <citation type="journal article" date="2019" name="Int. J. Syst. Evol. Microbiol.">
        <title>The Global Catalogue of Microorganisms (GCM) 10K type strain sequencing project: providing services to taxonomists for standard genome sequencing and annotation.</title>
        <authorList>
            <consortium name="The Broad Institute Genomics Platform"/>
            <consortium name="The Broad Institute Genome Sequencing Center for Infectious Disease"/>
            <person name="Wu L."/>
            <person name="Ma J."/>
        </authorList>
    </citation>
    <scope>NUCLEOTIDE SEQUENCE [LARGE SCALE GENOMIC DNA]</scope>
    <source>
        <strain evidence="3 4">JCM 12696</strain>
    </source>
</reference>
<dbReference type="Pfam" id="PF13474">
    <property type="entry name" value="SnoaL_3"/>
    <property type="match status" value="1"/>
</dbReference>
<organism evidence="3 4">
    <name type="scientific">Streptomyces hebeiensis</name>
    <dbReference type="NCBI Taxonomy" id="229486"/>
    <lineage>
        <taxon>Bacteria</taxon>
        <taxon>Bacillati</taxon>
        <taxon>Actinomycetota</taxon>
        <taxon>Actinomycetes</taxon>
        <taxon>Kitasatosporales</taxon>
        <taxon>Streptomycetaceae</taxon>
        <taxon>Streptomyces</taxon>
    </lineage>
</organism>
<sequence length="148" mass="16398">MTGNERQIRTLIEKWTAAVHRGDMAGVLAGHAEDIVMFDVPPPYEGVRGIDEYEAVWPPFFTWQAEGAVFEIESLDVTAGEDVAFAHALLRCGTDEELSRTPENRLRLTLGLRKDDGRWTVAHEHHSFPYTGGPAEGAGDGTRDVHRA</sequence>
<proteinExistence type="predicted"/>
<dbReference type="InterPro" id="IPR011944">
    <property type="entry name" value="Steroid_delta5-4_isomerase"/>
</dbReference>
<accession>A0ABN1VC71</accession>
<dbReference type="RefSeq" id="WP_344285447.1">
    <property type="nucleotide sequence ID" value="NZ_BAAAKV010000126.1"/>
</dbReference>
<dbReference type="SUPFAM" id="SSF54427">
    <property type="entry name" value="NTF2-like"/>
    <property type="match status" value="1"/>
</dbReference>
<evidence type="ECO:0000313" key="4">
    <source>
        <dbReference type="Proteomes" id="UP001501371"/>
    </source>
</evidence>
<dbReference type="InterPro" id="IPR032710">
    <property type="entry name" value="NTF2-like_dom_sf"/>
</dbReference>